<dbReference type="PROSITE" id="PS51257">
    <property type="entry name" value="PROKAR_LIPOPROTEIN"/>
    <property type="match status" value="1"/>
</dbReference>
<dbReference type="Proteomes" id="UP000184241">
    <property type="component" value="Unassembled WGS sequence"/>
</dbReference>
<gene>
    <name evidence="1" type="ORF">SAMN02745941_02011</name>
</gene>
<dbReference type="AlphaFoldDB" id="A0A1M5YHT7"/>
<name>A0A1M5YHT7_9CLOT</name>
<dbReference type="InterPro" id="IPR002816">
    <property type="entry name" value="TraB/PrgY/GumN_fam"/>
</dbReference>
<sequence>MRKLRSVFITLLSVIILTASLVGCESKKNDVPTVQGLFYKVEKDGNYLYLGGSVHVGKEVKFIDSVEKAYKESDGLGVEINIQDKKLSEALNKEMMYPEGDNLLNHITPETKDKIEKIVSELGLKLDYKQYKLWALQSVITNAIANKAELSAYNGIDYKFITKATVDKKPVISLENVDIQLKAINAGGDELQSEVINNLPEIEEQQKALGKMYEAVINGDIPQIEKYTSTINSGSELSRESYNYMAVERNKNMISKIEGFISENKKYFIVVGAGHLVGEDGIIRALEDKGYSITRLE</sequence>
<dbReference type="Pfam" id="PF01963">
    <property type="entry name" value="TraB_PrgY_gumN"/>
    <property type="match status" value="1"/>
</dbReference>
<organism evidence="1 2">
    <name type="scientific">Clostridium intestinale DSM 6191</name>
    <dbReference type="NCBI Taxonomy" id="1121320"/>
    <lineage>
        <taxon>Bacteria</taxon>
        <taxon>Bacillati</taxon>
        <taxon>Bacillota</taxon>
        <taxon>Clostridia</taxon>
        <taxon>Eubacteriales</taxon>
        <taxon>Clostridiaceae</taxon>
        <taxon>Clostridium</taxon>
    </lineage>
</organism>
<dbReference type="PANTHER" id="PTHR40590">
    <property type="entry name" value="CYTOPLASMIC PROTEIN-RELATED"/>
    <property type="match status" value="1"/>
</dbReference>
<dbReference type="CDD" id="cd14789">
    <property type="entry name" value="Tiki"/>
    <property type="match status" value="1"/>
</dbReference>
<dbReference type="EMBL" id="FQXU01000006">
    <property type="protein sequence ID" value="SHI11575.1"/>
    <property type="molecule type" value="Genomic_DNA"/>
</dbReference>
<accession>A0A1M5YHT7</accession>
<evidence type="ECO:0008006" key="3">
    <source>
        <dbReference type="Google" id="ProtNLM"/>
    </source>
</evidence>
<evidence type="ECO:0000313" key="2">
    <source>
        <dbReference type="Proteomes" id="UP000184241"/>
    </source>
</evidence>
<protein>
    <recommendedName>
        <fullName evidence="3">TraB family protein</fullName>
    </recommendedName>
</protein>
<dbReference type="PANTHER" id="PTHR40590:SF1">
    <property type="entry name" value="CYTOPLASMIC PROTEIN"/>
    <property type="match status" value="1"/>
</dbReference>
<reference evidence="1 2" key="1">
    <citation type="submission" date="2016-11" db="EMBL/GenBank/DDBJ databases">
        <authorList>
            <person name="Jaros S."/>
            <person name="Januszkiewicz K."/>
            <person name="Wedrychowicz H."/>
        </authorList>
    </citation>
    <scope>NUCLEOTIDE SEQUENCE [LARGE SCALE GENOMIC DNA]</scope>
    <source>
        <strain evidence="1 2">DSM 6191</strain>
    </source>
</reference>
<proteinExistence type="predicted"/>
<dbReference type="RefSeq" id="WP_073019129.1">
    <property type="nucleotide sequence ID" value="NZ_FQXU01000006.1"/>
</dbReference>
<dbReference type="InterPro" id="IPR047111">
    <property type="entry name" value="YbaP-like"/>
</dbReference>
<evidence type="ECO:0000313" key="1">
    <source>
        <dbReference type="EMBL" id="SHI11575.1"/>
    </source>
</evidence>